<proteinExistence type="predicted"/>
<accession>A0A2S6CJM1</accession>
<dbReference type="Proteomes" id="UP000237631">
    <property type="component" value="Unassembled WGS sequence"/>
</dbReference>
<gene>
    <name evidence="1" type="ORF">CBER1_10688</name>
</gene>
<sequence>MAGAPSTAVANLHQQPAGKVDALTLCDLAPELIERIAEHTDGASLRALRLTCRNIAARIFRAYCKANFASRTILLCDRQSISNAAKAAEHEVFGRYLHRFTVVIDDIYNLDRHLPKELCAVCDSTRKFYSPRSRNRDLRLLFQRMRIPSRLVELKLVDSSQVPEGRCSILDDCRTSCSRVFLGPPMDIGDRQLGVLLRAARKSDVKIARLSILAKNWAVNIHSSFIRGSRAQSLGFALQHMRLLEVPLGPSRSNRDREAAIEFFDMVCSAPKLESLKLRLKEGPGDSRPVFDGRLLHRSMLQLKEFHLVGASVLMHDLQQLVSLNSKLQKVNLTRVDFMRGSFSDDVLGDFHITDAEDIHGPARKLIVLPGHYEDLWSDDVALV</sequence>
<comment type="caution">
    <text evidence="1">The sequence shown here is derived from an EMBL/GenBank/DDBJ whole genome shotgun (WGS) entry which is preliminary data.</text>
</comment>
<dbReference type="EMBL" id="PNEN01000330">
    <property type="protein sequence ID" value="PPJ59927.1"/>
    <property type="molecule type" value="Genomic_DNA"/>
</dbReference>
<dbReference type="AlphaFoldDB" id="A0A2S6CJM1"/>
<organism evidence="1 2">
    <name type="scientific">Cercospora berteroae</name>
    <dbReference type="NCBI Taxonomy" id="357750"/>
    <lineage>
        <taxon>Eukaryota</taxon>
        <taxon>Fungi</taxon>
        <taxon>Dikarya</taxon>
        <taxon>Ascomycota</taxon>
        <taxon>Pezizomycotina</taxon>
        <taxon>Dothideomycetes</taxon>
        <taxon>Dothideomycetidae</taxon>
        <taxon>Mycosphaerellales</taxon>
        <taxon>Mycosphaerellaceae</taxon>
        <taxon>Cercospora</taxon>
    </lineage>
</organism>
<keyword evidence="2" id="KW-1185">Reference proteome</keyword>
<name>A0A2S6CJM1_9PEZI</name>
<evidence type="ECO:0000313" key="2">
    <source>
        <dbReference type="Proteomes" id="UP000237631"/>
    </source>
</evidence>
<evidence type="ECO:0008006" key="3">
    <source>
        <dbReference type="Google" id="ProtNLM"/>
    </source>
</evidence>
<protein>
    <recommendedName>
        <fullName evidence="3">F-box domain-containing protein</fullName>
    </recommendedName>
</protein>
<dbReference type="OrthoDB" id="3634744at2759"/>
<evidence type="ECO:0000313" key="1">
    <source>
        <dbReference type="EMBL" id="PPJ59927.1"/>
    </source>
</evidence>
<reference evidence="2" key="1">
    <citation type="journal article" date="2017" name="bioRxiv">
        <title>Conservation of a gene cluster reveals novel cercosporin biosynthetic mechanisms and extends production to the genus Colletotrichum.</title>
        <authorList>
            <person name="de Jonge R."/>
            <person name="Ebert M.K."/>
            <person name="Huitt-Roehl C.R."/>
            <person name="Pal P."/>
            <person name="Suttle J.C."/>
            <person name="Spanner R.E."/>
            <person name="Neubauer J.D."/>
            <person name="Jurick W.M.II."/>
            <person name="Stott K.A."/>
            <person name="Secor G.A."/>
            <person name="Thomma B.P.H.J."/>
            <person name="Van de Peer Y."/>
            <person name="Townsend C.A."/>
            <person name="Bolton M.D."/>
        </authorList>
    </citation>
    <scope>NUCLEOTIDE SEQUENCE [LARGE SCALE GENOMIC DNA]</scope>
    <source>
        <strain evidence="2">CBS538.71</strain>
    </source>
</reference>